<evidence type="ECO:0000256" key="1">
    <source>
        <dbReference type="ARBA" id="ARBA00008857"/>
    </source>
</evidence>
<dbReference type="SUPFAM" id="SSF56349">
    <property type="entry name" value="DNA breaking-rejoining enzymes"/>
    <property type="match status" value="1"/>
</dbReference>
<dbReference type="AlphaFoldDB" id="A0A840PTZ7"/>
<dbReference type="Proteomes" id="UP000557217">
    <property type="component" value="Unassembled WGS sequence"/>
</dbReference>
<dbReference type="PANTHER" id="PTHR30349:SF41">
    <property type="entry name" value="INTEGRASE_RECOMBINASE PROTEIN MJ0367-RELATED"/>
    <property type="match status" value="1"/>
</dbReference>
<proteinExistence type="inferred from homology"/>
<dbReference type="InterPro" id="IPR044068">
    <property type="entry name" value="CB"/>
</dbReference>
<evidence type="ECO:0000256" key="3">
    <source>
        <dbReference type="ARBA" id="ARBA00023125"/>
    </source>
</evidence>
<dbReference type="GO" id="GO:0006310">
    <property type="term" value="P:DNA recombination"/>
    <property type="evidence" value="ECO:0007669"/>
    <property type="project" value="UniProtKB-KW"/>
</dbReference>
<dbReference type="PROSITE" id="PS51898">
    <property type="entry name" value="TYR_RECOMBINASE"/>
    <property type="match status" value="1"/>
</dbReference>
<evidence type="ECO:0000259" key="7">
    <source>
        <dbReference type="PROSITE" id="PS51900"/>
    </source>
</evidence>
<dbReference type="InterPro" id="IPR050090">
    <property type="entry name" value="Tyrosine_recombinase_XerCD"/>
</dbReference>
<evidence type="ECO:0000256" key="5">
    <source>
        <dbReference type="PROSITE-ProRule" id="PRU01248"/>
    </source>
</evidence>
<dbReference type="InterPro" id="IPR004107">
    <property type="entry name" value="Integrase_SAM-like_N"/>
</dbReference>
<evidence type="ECO:0000313" key="9">
    <source>
        <dbReference type="Proteomes" id="UP000557217"/>
    </source>
</evidence>
<dbReference type="InterPro" id="IPR013762">
    <property type="entry name" value="Integrase-like_cat_sf"/>
</dbReference>
<dbReference type="RefSeq" id="WP_168412060.1">
    <property type="nucleotide sequence ID" value="NZ_JAAXPW010000006.1"/>
</dbReference>
<organism evidence="8 9">
    <name type="scientific">Ureibacillus thermosphaericus</name>
    <dbReference type="NCBI Taxonomy" id="51173"/>
    <lineage>
        <taxon>Bacteria</taxon>
        <taxon>Bacillati</taxon>
        <taxon>Bacillota</taxon>
        <taxon>Bacilli</taxon>
        <taxon>Bacillales</taxon>
        <taxon>Caryophanaceae</taxon>
        <taxon>Ureibacillus</taxon>
    </lineage>
</organism>
<gene>
    <name evidence="8" type="ORF">HNR36_000607</name>
</gene>
<comment type="similarity">
    <text evidence="1">Belongs to the 'phage' integrase family.</text>
</comment>
<comment type="caution">
    <text evidence="8">The sequence shown here is derived from an EMBL/GenBank/DDBJ whole genome shotgun (WGS) entry which is preliminary data.</text>
</comment>
<dbReference type="EMBL" id="JACHGZ010000004">
    <property type="protein sequence ID" value="MBB5148222.1"/>
    <property type="molecule type" value="Genomic_DNA"/>
</dbReference>
<dbReference type="Pfam" id="PF14659">
    <property type="entry name" value="Phage_int_SAM_3"/>
    <property type="match status" value="1"/>
</dbReference>
<dbReference type="PANTHER" id="PTHR30349">
    <property type="entry name" value="PHAGE INTEGRASE-RELATED"/>
    <property type="match status" value="1"/>
</dbReference>
<name>A0A840PTZ7_URETH</name>
<dbReference type="PROSITE" id="PS51900">
    <property type="entry name" value="CB"/>
    <property type="match status" value="1"/>
</dbReference>
<sequence length="402" mass="47190">MSYVRKLKEKNKYQLVADLGYRGKRRLRKTKIVTAKSEKEAERQLILFEAELKQKEELYFGETANITLNELYPRWKEHYAKQHYSPRTFVDNCTHLEKRILPVFGDMKLKDIKKVDIAFFISDLQKKNKRLDGLDGNLAPSTIRNIYKAFASIMRAAVEWELIDESPCKNIKLPKLKYEEGKAYNENEVALLFERLRKRESPEKCLIVELAIVSGARQGEIAALEEKHLNAENSSILIEQALVIAKKEEFEQAKDGLILKETKGKRKRVVTIPKNVMDELIRWVTMKKQHLAQLGNERKWKEHTFLFSDEYGKPYRPDSISQWWERFMDRNPDLSHIRFHDLRHTSATLLIHAGEHPKVIQSRLGHANISTTLNVYGHLLKETDQRASSHFEKFFIEDEEKE</sequence>
<feature type="domain" description="Core-binding (CB)" evidence="7">
    <location>
        <begin position="66"/>
        <end position="158"/>
    </location>
</feature>
<evidence type="ECO:0000256" key="4">
    <source>
        <dbReference type="ARBA" id="ARBA00023172"/>
    </source>
</evidence>
<evidence type="ECO:0000256" key="2">
    <source>
        <dbReference type="ARBA" id="ARBA00022908"/>
    </source>
</evidence>
<dbReference type="InterPro" id="IPR011010">
    <property type="entry name" value="DNA_brk_join_enz"/>
</dbReference>
<dbReference type="InterPro" id="IPR010998">
    <property type="entry name" value="Integrase_recombinase_N"/>
</dbReference>
<feature type="domain" description="Tyr recombinase" evidence="6">
    <location>
        <begin position="179"/>
        <end position="389"/>
    </location>
</feature>
<reference evidence="8 9" key="1">
    <citation type="submission" date="2020-08" db="EMBL/GenBank/DDBJ databases">
        <title>Genomic Encyclopedia of Type Strains, Phase IV (KMG-IV): sequencing the most valuable type-strain genomes for metagenomic binning, comparative biology and taxonomic classification.</title>
        <authorList>
            <person name="Goeker M."/>
        </authorList>
    </citation>
    <scope>NUCLEOTIDE SEQUENCE [LARGE SCALE GENOMIC DNA]</scope>
    <source>
        <strain evidence="8 9">DSM 10633</strain>
    </source>
</reference>
<protein>
    <submittedName>
        <fullName evidence="8">Integrase</fullName>
    </submittedName>
</protein>
<keyword evidence="9" id="KW-1185">Reference proteome</keyword>
<dbReference type="Pfam" id="PF00589">
    <property type="entry name" value="Phage_integrase"/>
    <property type="match status" value="1"/>
</dbReference>
<dbReference type="Gene3D" id="1.10.443.10">
    <property type="entry name" value="Intergrase catalytic core"/>
    <property type="match status" value="1"/>
</dbReference>
<keyword evidence="3 5" id="KW-0238">DNA-binding</keyword>
<dbReference type="Gene3D" id="1.10.150.130">
    <property type="match status" value="1"/>
</dbReference>
<keyword evidence="4" id="KW-0233">DNA recombination</keyword>
<dbReference type="GO" id="GO:0015074">
    <property type="term" value="P:DNA integration"/>
    <property type="evidence" value="ECO:0007669"/>
    <property type="project" value="UniProtKB-KW"/>
</dbReference>
<accession>A0A840PTZ7</accession>
<dbReference type="CDD" id="cd01189">
    <property type="entry name" value="INT_ICEBs1_C_like"/>
    <property type="match status" value="1"/>
</dbReference>
<dbReference type="GO" id="GO:0003677">
    <property type="term" value="F:DNA binding"/>
    <property type="evidence" value="ECO:0007669"/>
    <property type="project" value="UniProtKB-UniRule"/>
</dbReference>
<evidence type="ECO:0000313" key="8">
    <source>
        <dbReference type="EMBL" id="MBB5148222.1"/>
    </source>
</evidence>
<evidence type="ECO:0000259" key="6">
    <source>
        <dbReference type="PROSITE" id="PS51898"/>
    </source>
</evidence>
<keyword evidence="2" id="KW-0229">DNA integration</keyword>
<dbReference type="InterPro" id="IPR002104">
    <property type="entry name" value="Integrase_catalytic"/>
</dbReference>